<protein>
    <recommendedName>
        <fullName evidence="2">ATP-grasp fold RimK-type domain-containing protein</fullName>
    </recommendedName>
</protein>
<dbReference type="PANTHER" id="PTHR21621:SF0">
    <property type="entry name" value="BETA-CITRYLGLUTAMATE SYNTHASE B-RELATED"/>
    <property type="match status" value="1"/>
</dbReference>
<evidence type="ECO:0000256" key="1">
    <source>
        <dbReference type="SAM" id="MobiDB-lite"/>
    </source>
</evidence>
<evidence type="ECO:0000313" key="3">
    <source>
        <dbReference type="EMBL" id="NYI86657.1"/>
    </source>
</evidence>
<dbReference type="Pfam" id="PF08443">
    <property type="entry name" value="RimK"/>
    <property type="match status" value="1"/>
</dbReference>
<name>A0A853AVJ2_9PSEU</name>
<accession>A0A853AVJ2</accession>
<evidence type="ECO:0000313" key="4">
    <source>
        <dbReference type="Proteomes" id="UP000587002"/>
    </source>
</evidence>
<dbReference type="Proteomes" id="UP000587002">
    <property type="component" value="Unassembled WGS sequence"/>
</dbReference>
<dbReference type="RefSeq" id="WP_246330541.1">
    <property type="nucleotide sequence ID" value="NZ_BAABFH010000001.1"/>
</dbReference>
<keyword evidence="4" id="KW-1185">Reference proteome</keyword>
<dbReference type="InterPro" id="IPR013651">
    <property type="entry name" value="ATP-grasp_RimK-type"/>
</dbReference>
<dbReference type="GO" id="GO:0009432">
    <property type="term" value="P:SOS response"/>
    <property type="evidence" value="ECO:0007669"/>
    <property type="project" value="TreeGrafter"/>
</dbReference>
<proteinExistence type="predicted"/>
<dbReference type="SUPFAM" id="SSF56059">
    <property type="entry name" value="Glutathione synthetase ATP-binding domain-like"/>
    <property type="match status" value="1"/>
</dbReference>
<sequence>MASVEGQPDGTGGVPEPSLHPTPMLLQGQDYFFRASATPLDFQERMFGADLVDDEPGDPVPCVLVLARAADMEMNELSLALAEDDIRVARIDADRCLDLPLTVHTDTPLLELHRWLLRPVLVWRRHFDIDAIPVDPTTVHGAYVREQWRAVANWLSSRKDWERVNSVRVSEHLDRLTQLQDAAAVGLRVPRSTVTTMPGRSRPGGGRCIVKTAGHHLLEPEPGALRGLFPQPLDVRRSGEAREPAPVLVQQFVDAGRELRVFVVGDRTIGFRVQKLDPAQLWVDPESVVVEPAEVPESLAERLLELCRTWGLAVAGFDLLGVGDDWVFLEVNVNCDWRWFEHRAGSAEVSTAVHDWVRTRFQELSATASGGWGPW</sequence>
<comment type="caution">
    <text evidence="3">The sequence shown here is derived from an EMBL/GenBank/DDBJ whole genome shotgun (WGS) entry which is preliminary data.</text>
</comment>
<dbReference type="GO" id="GO:0018169">
    <property type="term" value="F:ribosomal S6-glutamic acid ligase activity"/>
    <property type="evidence" value="ECO:0007669"/>
    <property type="project" value="TreeGrafter"/>
</dbReference>
<reference evidence="3 4" key="1">
    <citation type="submission" date="2020-07" db="EMBL/GenBank/DDBJ databases">
        <title>Sequencing the genomes of 1000 actinobacteria strains.</title>
        <authorList>
            <person name="Klenk H.-P."/>
        </authorList>
    </citation>
    <scope>NUCLEOTIDE SEQUENCE [LARGE SCALE GENOMIC DNA]</scope>
    <source>
        <strain evidence="3 4">DSM 44065</strain>
    </source>
</reference>
<dbReference type="Gene3D" id="3.30.470.20">
    <property type="entry name" value="ATP-grasp fold, B domain"/>
    <property type="match status" value="1"/>
</dbReference>
<organism evidence="3 4">
    <name type="scientific">Saccharopolyspora hordei</name>
    <dbReference type="NCBI Taxonomy" id="1838"/>
    <lineage>
        <taxon>Bacteria</taxon>
        <taxon>Bacillati</taxon>
        <taxon>Actinomycetota</taxon>
        <taxon>Actinomycetes</taxon>
        <taxon>Pseudonocardiales</taxon>
        <taxon>Pseudonocardiaceae</taxon>
        <taxon>Saccharopolyspora</taxon>
    </lineage>
</organism>
<feature type="domain" description="ATP-grasp fold RimK-type" evidence="2">
    <location>
        <begin position="246"/>
        <end position="345"/>
    </location>
</feature>
<dbReference type="AlphaFoldDB" id="A0A853AVJ2"/>
<dbReference type="PANTHER" id="PTHR21621">
    <property type="entry name" value="RIBOSOMAL PROTEIN S6 MODIFICATION PROTEIN"/>
    <property type="match status" value="1"/>
</dbReference>
<dbReference type="EMBL" id="JACCFJ010000001">
    <property type="protein sequence ID" value="NYI86657.1"/>
    <property type="molecule type" value="Genomic_DNA"/>
</dbReference>
<evidence type="ECO:0000259" key="2">
    <source>
        <dbReference type="Pfam" id="PF08443"/>
    </source>
</evidence>
<dbReference type="GO" id="GO:0005737">
    <property type="term" value="C:cytoplasm"/>
    <property type="evidence" value="ECO:0007669"/>
    <property type="project" value="TreeGrafter"/>
</dbReference>
<feature type="region of interest" description="Disordered" evidence="1">
    <location>
        <begin position="1"/>
        <end position="21"/>
    </location>
</feature>
<gene>
    <name evidence="3" type="ORF">HNR68_005287</name>
</gene>